<evidence type="ECO:0000256" key="1">
    <source>
        <dbReference type="SAM" id="MobiDB-lite"/>
    </source>
</evidence>
<accession>A0A8B7ZTI6</accession>
<keyword evidence="3" id="KW-1185">Reference proteome</keyword>
<keyword evidence="2" id="KW-0472">Membrane</keyword>
<dbReference type="RefSeq" id="XP_022108120.1">
    <property type="nucleotide sequence ID" value="XM_022252428.1"/>
</dbReference>
<name>A0A8B7ZTI6_ACAPL</name>
<dbReference type="Proteomes" id="UP000694845">
    <property type="component" value="Unplaced"/>
</dbReference>
<evidence type="ECO:0000256" key="2">
    <source>
        <dbReference type="SAM" id="Phobius"/>
    </source>
</evidence>
<dbReference type="KEGG" id="aplc:110988676"/>
<sequence>MNAFQQVPCWGVAVTVGLMTGLFYTDVLVEPPKVQPLCAIGHSYTENRTRLADRGAYRQLQLSFDRLALPPVPFPRPPEDGTRLTDSQFFYTNPGTCLANHPLVWLVTSAVRAGENQTPSHLDEVSDGGILPSILPGVWSTEKSCNTTCGAPNDTCPRSSPWITEQEEDIQQPSTGHQPLDAFTILSGVLVPVFILLRGGIPHHRLRRKPWRVHRAVPGYCRRQQHQRTVLWDSSLLQDVLPSRRDFMCQTVVAILLPGVWPSLLVWLLTAVWDLCTKTSKEHAPPDDSPPEEGEINENRDTDEIIAAIDGDALLNIRSLQGYDGLPVTVRTPQPPNKTEPVSLIVQNSADFTPLQELAVVREHRSNPNDEKQPAATVQTDAEDTCSLQSRHVLECDDQVIILRTAQTMTKEDPDFTASVDPPPSIAQKSKQASRLKQAKHFPVRPAKAKEPRQRSRPMSDGGSSSFTPDFTMLEYKENPGKGVSWFVPLRKSKVLVSKSLLQSACSNENREGSWPPKSTRSSPKVKMQWFIPSQGTHVFIERSNQESVGNLAIHRGEVGHSREERNQGKRC</sequence>
<protein>
    <submittedName>
        <fullName evidence="4">Uncharacterized protein LOC110988676 isoform X1</fullName>
    </submittedName>
</protein>
<gene>
    <name evidence="4" type="primary">LOC110988676</name>
</gene>
<evidence type="ECO:0000313" key="4">
    <source>
        <dbReference type="RefSeq" id="XP_022108120.1"/>
    </source>
</evidence>
<dbReference type="GeneID" id="110988676"/>
<feature type="region of interest" description="Disordered" evidence="1">
    <location>
        <begin position="413"/>
        <end position="473"/>
    </location>
</feature>
<feature type="transmembrane region" description="Helical" evidence="2">
    <location>
        <begin position="252"/>
        <end position="273"/>
    </location>
</feature>
<organism evidence="3 4">
    <name type="scientific">Acanthaster planci</name>
    <name type="common">Crown-of-thorns starfish</name>
    <dbReference type="NCBI Taxonomy" id="133434"/>
    <lineage>
        <taxon>Eukaryota</taxon>
        <taxon>Metazoa</taxon>
        <taxon>Echinodermata</taxon>
        <taxon>Eleutherozoa</taxon>
        <taxon>Asterozoa</taxon>
        <taxon>Asteroidea</taxon>
        <taxon>Valvatacea</taxon>
        <taxon>Valvatida</taxon>
        <taxon>Acanthasteridae</taxon>
        <taxon>Acanthaster</taxon>
    </lineage>
</organism>
<feature type="transmembrane region" description="Helical" evidence="2">
    <location>
        <begin position="182"/>
        <end position="201"/>
    </location>
</feature>
<feature type="region of interest" description="Disordered" evidence="1">
    <location>
        <begin position="280"/>
        <end position="299"/>
    </location>
</feature>
<reference evidence="4" key="1">
    <citation type="submission" date="2025-08" db="UniProtKB">
        <authorList>
            <consortium name="RefSeq"/>
        </authorList>
    </citation>
    <scope>IDENTIFICATION</scope>
</reference>
<dbReference type="AlphaFoldDB" id="A0A8B7ZTI6"/>
<keyword evidence="2" id="KW-1133">Transmembrane helix</keyword>
<proteinExistence type="predicted"/>
<evidence type="ECO:0000313" key="3">
    <source>
        <dbReference type="Proteomes" id="UP000694845"/>
    </source>
</evidence>
<feature type="compositionally biased region" description="Basic residues" evidence="1">
    <location>
        <begin position="432"/>
        <end position="443"/>
    </location>
</feature>
<keyword evidence="2" id="KW-0812">Transmembrane</keyword>